<evidence type="ECO:0000313" key="4">
    <source>
        <dbReference type="Proteomes" id="UP000267029"/>
    </source>
</evidence>
<evidence type="ECO:0000313" key="3">
    <source>
        <dbReference type="EMBL" id="VDD76036.1"/>
    </source>
</evidence>
<dbReference type="Proteomes" id="UP000267029">
    <property type="component" value="Unassembled WGS sequence"/>
</dbReference>
<dbReference type="AlphaFoldDB" id="A0A0R3U5N2"/>
<dbReference type="OrthoDB" id="311279at2759"/>
<protein>
    <submittedName>
        <fullName evidence="3">Uncharacterized protein</fullName>
    </submittedName>
</protein>
<gene>
    <name evidence="3" type="ORF">MCOS_LOCUS2039</name>
</gene>
<accession>A0A0R3U5N2</accession>
<keyword evidence="4" id="KW-1185">Reference proteome</keyword>
<feature type="coiled-coil region" evidence="1">
    <location>
        <begin position="41"/>
        <end position="89"/>
    </location>
</feature>
<sequence length="338" mass="38719">MVEAHEDVVNRLSSLLGSDAETLAALYRLNTEMRAKCNCALDEARKSRLLYDTQLSELKNELIHVIDQLKRSNSENSTLKAKCDALTEQADMLKGSLARTQADLKTSRQKAIDCEQSKLNTEKHFEKLLQRSRTELSDYRVEFQRQREYILTKKYIFDFFLLTELTNQIAIAFAKFEETEEMHRQMEHEAETRESDLRKSAAELKAESDERLAKMLRQLEHTQMTLQESTAHQKSLALALAESENSKNEALRKLSSLTSQNDGLREELTRTKQELRASQREIASLESTLKELSTHEAQTLERDHTKSGAQAEGDNAYELAGVREAYSRSLEKLKSVSL</sequence>
<keyword evidence="1" id="KW-0175">Coiled coil</keyword>
<organism evidence="3 4">
    <name type="scientific">Mesocestoides corti</name>
    <name type="common">Flatworm</name>
    <dbReference type="NCBI Taxonomy" id="53468"/>
    <lineage>
        <taxon>Eukaryota</taxon>
        <taxon>Metazoa</taxon>
        <taxon>Spiralia</taxon>
        <taxon>Lophotrochozoa</taxon>
        <taxon>Platyhelminthes</taxon>
        <taxon>Cestoda</taxon>
        <taxon>Eucestoda</taxon>
        <taxon>Cyclophyllidea</taxon>
        <taxon>Mesocestoididae</taxon>
        <taxon>Mesocestoides</taxon>
    </lineage>
</organism>
<feature type="compositionally biased region" description="Basic and acidic residues" evidence="2">
    <location>
        <begin position="293"/>
        <end position="306"/>
    </location>
</feature>
<evidence type="ECO:0000256" key="2">
    <source>
        <dbReference type="SAM" id="MobiDB-lite"/>
    </source>
</evidence>
<feature type="region of interest" description="Disordered" evidence="2">
    <location>
        <begin position="293"/>
        <end position="315"/>
    </location>
</feature>
<name>A0A0R3U5N2_MESCO</name>
<dbReference type="EMBL" id="UXSR01000305">
    <property type="protein sequence ID" value="VDD76036.1"/>
    <property type="molecule type" value="Genomic_DNA"/>
</dbReference>
<evidence type="ECO:0000256" key="1">
    <source>
        <dbReference type="SAM" id="Coils"/>
    </source>
</evidence>
<proteinExistence type="predicted"/>
<reference evidence="3 4" key="1">
    <citation type="submission" date="2018-10" db="EMBL/GenBank/DDBJ databases">
        <authorList>
            <consortium name="Pathogen Informatics"/>
        </authorList>
    </citation>
    <scope>NUCLEOTIDE SEQUENCE [LARGE SCALE GENOMIC DNA]</scope>
</reference>